<evidence type="ECO:0000259" key="4">
    <source>
        <dbReference type="PROSITE" id="PS50975"/>
    </source>
</evidence>
<dbReference type="EC" id="6.3.2.4" evidence="5"/>
<reference evidence="5 6" key="1">
    <citation type="submission" date="2021-03" db="EMBL/GenBank/DDBJ databases">
        <title>Genomic Encyclopedia of Type Strains, Phase IV (KMG-IV): sequencing the most valuable type-strain genomes for metagenomic binning, comparative biology and taxonomic classification.</title>
        <authorList>
            <person name="Goeker M."/>
        </authorList>
    </citation>
    <scope>NUCLEOTIDE SEQUENCE [LARGE SCALE GENOMIC DNA]</scope>
    <source>
        <strain evidence="5 6">DSM 21292</strain>
    </source>
</reference>
<dbReference type="PANTHER" id="PTHR23132:SF23">
    <property type="entry name" value="D-ALANINE--D-ALANINE LIGASE B"/>
    <property type="match status" value="1"/>
</dbReference>
<accession>A0ABS4RQ89</accession>
<dbReference type="Proteomes" id="UP000810207">
    <property type="component" value="Unassembled WGS sequence"/>
</dbReference>
<name>A0ABS4RQ89_PAEXY</name>
<feature type="domain" description="ATP-grasp" evidence="4">
    <location>
        <begin position="140"/>
        <end position="349"/>
    </location>
</feature>
<dbReference type="GO" id="GO:0008716">
    <property type="term" value="F:D-alanine-D-alanine ligase activity"/>
    <property type="evidence" value="ECO:0007669"/>
    <property type="project" value="UniProtKB-EC"/>
</dbReference>
<dbReference type="SUPFAM" id="SSF56059">
    <property type="entry name" value="Glutathione synthetase ATP-binding domain-like"/>
    <property type="match status" value="1"/>
</dbReference>
<dbReference type="InterPro" id="IPR013815">
    <property type="entry name" value="ATP_grasp_subdomain_1"/>
</dbReference>
<dbReference type="PANTHER" id="PTHR23132">
    <property type="entry name" value="D-ALANINE--D-ALANINE LIGASE"/>
    <property type="match status" value="1"/>
</dbReference>
<keyword evidence="3" id="KW-0067">ATP-binding</keyword>
<dbReference type="RefSeq" id="WP_211081481.1">
    <property type="nucleotide sequence ID" value="NZ_JAGIKV010000003.1"/>
</dbReference>
<evidence type="ECO:0000313" key="5">
    <source>
        <dbReference type="EMBL" id="MBP2244484.1"/>
    </source>
</evidence>
<sequence>MNEIENLIKNFRSVAAQLKKEYHISLLTNTRSNTRELNNTLISYSDNNEFFNDKEFDEVFEGIKRADFFVETFFNEIEFILEVLKQSYFKNKRFVYNLSRNGQHIGKKSLIPSFCDLMSIPYTGSDALVISLSRAKYVYTKYLEIHNVKVPDSWVYHPSNGWLSGNRPQLDTKIIIKPMHESASIGLSETSIKLFDSNTELKIINDSKEKNSPILVQQFIEGYECEVPLLISSRPHALNPIGISINGENHLKQSILTYDHSFNDGYNFYSLDKELSCSISEKVKATAIDIAQLVGLRSYGRVDFRIDNQGVAYLMDIAASPYTTKHSSFAYAFNQMGLEYHDIYSTIIGLSTKID</sequence>
<dbReference type="InterPro" id="IPR011761">
    <property type="entry name" value="ATP-grasp"/>
</dbReference>
<dbReference type="Pfam" id="PF07478">
    <property type="entry name" value="Dala_Dala_lig_C"/>
    <property type="match status" value="1"/>
</dbReference>
<dbReference type="Gene3D" id="3.30.1490.20">
    <property type="entry name" value="ATP-grasp fold, A domain"/>
    <property type="match status" value="1"/>
</dbReference>
<protein>
    <submittedName>
        <fullName evidence="5">D-alanine-D-alanine ligase</fullName>
        <ecNumber evidence="5">6.3.2.4</ecNumber>
    </submittedName>
</protein>
<evidence type="ECO:0000256" key="1">
    <source>
        <dbReference type="ARBA" id="ARBA00010871"/>
    </source>
</evidence>
<comment type="similarity">
    <text evidence="1">Belongs to the D-alanine--D-alanine ligase family.</text>
</comment>
<comment type="caution">
    <text evidence="5">The sequence shown here is derived from an EMBL/GenBank/DDBJ whole genome shotgun (WGS) entry which is preliminary data.</text>
</comment>
<evidence type="ECO:0000313" key="6">
    <source>
        <dbReference type="Proteomes" id="UP000810207"/>
    </source>
</evidence>
<keyword evidence="6" id="KW-1185">Reference proteome</keyword>
<dbReference type="Gene3D" id="3.30.470.20">
    <property type="entry name" value="ATP-grasp fold, B domain"/>
    <property type="match status" value="1"/>
</dbReference>
<dbReference type="EMBL" id="JAGIKV010000003">
    <property type="protein sequence ID" value="MBP2244484.1"/>
    <property type="molecule type" value="Genomic_DNA"/>
</dbReference>
<keyword evidence="2 5" id="KW-0436">Ligase</keyword>
<dbReference type="PROSITE" id="PS50975">
    <property type="entry name" value="ATP_GRASP"/>
    <property type="match status" value="1"/>
</dbReference>
<organism evidence="5 6">
    <name type="scientific">Paenibacillus xylanexedens</name>
    <dbReference type="NCBI Taxonomy" id="528191"/>
    <lineage>
        <taxon>Bacteria</taxon>
        <taxon>Bacillati</taxon>
        <taxon>Bacillota</taxon>
        <taxon>Bacilli</taxon>
        <taxon>Bacillales</taxon>
        <taxon>Paenibacillaceae</taxon>
        <taxon>Paenibacillus</taxon>
    </lineage>
</organism>
<evidence type="ECO:0000256" key="2">
    <source>
        <dbReference type="ARBA" id="ARBA00022598"/>
    </source>
</evidence>
<evidence type="ECO:0000256" key="3">
    <source>
        <dbReference type="PROSITE-ProRule" id="PRU00409"/>
    </source>
</evidence>
<proteinExistence type="inferred from homology"/>
<gene>
    <name evidence="5" type="ORF">J2Z28_001097</name>
</gene>
<dbReference type="InterPro" id="IPR011095">
    <property type="entry name" value="Dala_Dala_lig_C"/>
</dbReference>
<keyword evidence="3" id="KW-0547">Nucleotide-binding</keyword>